<organism evidence="3 4">
    <name type="scientific">Acidithrix ferrooxidans</name>
    <dbReference type="NCBI Taxonomy" id="1280514"/>
    <lineage>
        <taxon>Bacteria</taxon>
        <taxon>Bacillati</taxon>
        <taxon>Actinomycetota</taxon>
        <taxon>Acidimicrobiia</taxon>
        <taxon>Acidimicrobiales</taxon>
        <taxon>Acidimicrobiaceae</taxon>
        <taxon>Acidithrix</taxon>
    </lineage>
</organism>
<evidence type="ECO:0000313" key="3">
    <source>
        <dbReference type="EMBL" id="KJF16751.1"/>
    </source>
</evidence>
<dbReference type="AlphaFoldDB" id="A0A0D8HI39"/>
<comment type="caution">
    <text evidence="3">The sequence shown here is derived from an EMBL/GenBank/DDBJ whole genome shotgun (WGS) entry which is preliminary data.</text>
</comment>
<reference evidence="3 4" key="1">
    <citation type="submission" date="2015-01" db="EMBL/GenBank/DDBJ databases">
        <title>Draft genome of the acidophilic iron oxidizer Acidithrix ferrooxidans strain Py-F3.</title>
        <authorList>
            <person name="Poehlein A."/>
            <person name="Eisen S."/>
            <person name="Schloemann M."/>
            <person name="Johnson B.D."/>
            <person name="Daniel R."/>
            <person name="Muehling M."/>
        </authorList>
    </citation>
    <scope>NUCLEOTIDE SEQUENCE [LARGE SCALE GENOMIC DNA]</scope>
    <source>
        <strain evidence="3 4">Py-F3</strain>
    </source>
</reference>
<keyword evidence="3" id="KW-0413">Isomerase</keyword>
<proteinExistence type="inferred from homology"/>
<comment type="similarity">
    <text evidence="1">Belongs to the NAD(P)-dependent epimerase/dehydratase family.</text>
</comment>
<feature type="domain" description="NAD-dependent epimerase/dehydratase" evidence="2">
    <location>
        <begin position="4"/>
        <end position="233"/>
    </location>
</feature>
<dbReference type="SUPFAM" id="SSF51735">
    <property type="entry name" value="NAD(P)-binding Rossmann-fold domains"/>
    <property type="match status" value="1"/>
</dbReference>
<dbReference type="RefSeq" id="WP_052606076.1">
    <property type="nucleotide sequence ID" value="NZ_JXYS01000075.1"/>
</dbReference>
<protein>
    <submittedName>
        <fullName evidence="3">UDP-glucose 4-epimerase</fullName>
        <ecNumber evidence="3">5.1.3.2</ecNumber>
    </submittedName>
</protein>
<dbReference type="InterPro" id="IPR036291">
    <property type="entry name" value="NAD(P)-bd_dom_sf"/>
</dbReference>
<dbReference type="PATRIC" id="fig|1280514.3.peg.3191"/>
<dbReference type="EC" id="5.1.3.2" evidence="3"/>
<evidence type="ECO:0000259" key="2">
    <source>
        <dbReference type="Pfam" id="PF01370"/>
    </source>
</evidence>
<evidence type="ECO:0000313" key="4">
    <source>
        <dbReference type="Proteomes" id="UP000032360"/>
    </source>
</evidence>
<evidence type="ECO:0000256" key="1">
    <source>
        <dbReference type="ARBA" id="ARBA00007637"/>
    </source>
</evidence>
<dbReference type="PANTHER" id="PTHR43000">
    <property type="entry name" value="DTDP-D-GLUCOSE 4,6-DEHYDRATASE-RELATED"/>
    <property type="match status" value="1"/>
</dbReference>
<gene>
    <name evidence="3" type="ORF">AXFE_24160</name>
</gene>
<dbReference type="STRING" id="1280514.AXFE_24160"/>
<dbReference type="Pfam" id="PF01370">
    <property type="entry name" value="Epimerase"/>
    <property type="match status" value="1"/>
</dbReference>
<dbReference type="GO" id="GO:0003978">
    <property type="term" value="F:UDP-glucose 4-epimerase activity"/>
    <property type="evidence" value="ECO:0007669"/>
    <property type="project" value="UniProtKB-EC"/>
</dbReference>
<sequence length="310" mass="33774">MRNVLITGGAGFIGSNLADQLVRIGCNVRIFDNFSTGRGEFLETSNADVRRGDLLGDVDELRSAMAGIDTVFHLAANADVRDGWNNPDRDAYQNVIATLNVANAAAVEGVIDFVFSSTGSIYGEAEIFPTPENVAIPTQTSLYGASKIAAEGFLAAYAHAKKLRVTAFRFVSVLGPRYSHGHVIDFVRQLAKDPSKLHILGDGNQRKSYMHVEDCVRALIDIRSDSGFDVFNLGTPEFSTVNSSARWIASVMGLDPDITYSGGDRGWIGDNPLILLDVDKAKLAGWTTQRSIESSVKDTVKWILENDWIL</sequence>
<dbReference type="Gene3D" id="3.90.25.10">
    <property type="entry name" value="UDP-galactose 4-epimerase, domain 1"/>
    <property type="match status" value="2"/>
</dbReference>
<accession>A0A0D8HI39</accession>
<dbReference type="OrthoDB" id="9801785at2"/>
<dbReference type="Proteomes" id="UP000032360">
    <property type="component" value="Unassembled WGS sequence"/>
</dbReference>
<dbReference type="InterPro" id="IPR001509">
    <property type="entry name" value="Epimerase_deHydtase"/>
</dbReference>
<keyword evidence="4" id="KW-1185">Reference proteome</keyword>
<dbReference type="Gene3D" id="3.40.50.720">
    <property type="entry name" value="NAD(P)-binding Rossmann-like Domain"/>
    <property type="match status" value="1"/>
</dbReference>
<dbReference type="EMBL" id="JXYS01000075">
    <property type="protein sequence ID" value="KJF16751.1"/>
    <property type="molecule type" value="Genomic_DNA"/>
</dbReference>
<name>A0A0D8HI39_9ACTN</name>